<accession>A0A174FTU9</accession>
<dbReference type="Proteomes" id="UP000095384">
    <property type="component" value="Unassembled WGS sequence"/>
</dbReference>
<reference evidence="2 3" key="1">
    <citation type="submission" date="2015-09" db="EMBL/GenBank/DDBJ databases">
        <authorList>
            <consortium name="Pathogen Informatics"/>
        </authorList>
    </citation>
    <scope>NUCLEOTIDE SEQUENCE [LARGE SCALE GENOMIC DNA]</scope>
    <source>
        <strain evidence="2 3">2789STDY5608860</strain>
    </source>
</reference>
<feature type="transmembrane region" description="Helical" evidence="1">
    <location>
        <begin position="92"/>
        <end position="113"/>
    </location>
</feature>
<keyword evidence="1" id="KW-1133">Transmembrane helix</keyword>
<dbReference type="EMBL" id="CYYW01000022">
    <property type="protein sequence ID" value="CUO53684.1"/>
    <property type="molecule type" value="Genomic_DNA"/>
</dbReference>
<keyword evidence="1" id="KW-0812">Transmembrane</keyword>
<feature type="transmembrane region" description="Helical" evidence="1">
    <location>
        <begin position="65"/>
        <end position="86"/>
    </location>
</feature>
<protein>
    <submittedName>
        <fullName evidence="2">Uncharacterized protein</fullName>
    </submittedName>
</protein>
<gene>
    <name evidence="2" type="ORF">ERS852417_02524</name>
</gene>
<dbReference type="RefSeq" id="WP_155505209.1">
    <property type="nucleotide sequence ID" value="NZ_CYYW01000022.1"/>
</dbReference>
<keyword evidence="1" id="KW-0472">Membrane</keyword>
<feature type="transmembrane region" description="Helical" evidence="1">
    <location>
        <begin position="158"/>
        <end position="175"/>
    </location>
</feature>
<evidence type="ECO:0000313" key="3">
    <source>
        <dbReference type="Proteomes" id="UP000095384"/>
    </source>
</evidence>
<feature type="transmembrane region" description="Helical" evidence="1">
    <location>
        <begin position="5"/>
        <end position="21"/>
    </location>
</feature>
<dbReference type="AlphaFoldDB" id="A0A174FTU9"/>
<evidence type="ECO:0000256" key="1">
    <source>
        <dbReference type="SAM" id="Phobius"/>
    </source>
</evidence>
<organism evidence="2 3">
    <name type="scientific">Agathobacter rectalis</name>
    <dbReference type="NCBI Taxonomy" id="39491"/>
    <lineage>
        <taxon>Bacteria</taxon>
        <taxon>Bacillati</taxon>
        <taxon>Bacillota</taxon>
        <taxon>Clostridia</taxon>
        <taxon>Lachnospirales</taxon>
        <taxon>Lachnospiraceae</taxon>
        <taxon>Agathobacter</taxon>
    </lineage>
</organism>
<sequence length="200" mass="23147">MKKYIVHFIIWGLGIISYYILDKTTAGDEFQNISLLLIGCLMFYAVYYISMISEIKKIECELNESGIFGGRGMGILINMFSLQYIFELYKKPLVCIVLIVVSVIVLILSRKYIKSFWTKNIWSKQFLLIFIAFNVLASSIGSVLGYKWDDILLVNVENVSNVTKLILIIFYIVIFKNTELPNSFFIRFASKNEALLDRRN</sequence>
<name>A0A174FTU9_9FIRM</name>
<feature type="transmembrane region" description="Helical" evidence="1">
    <location>
        <begin position="33"/>
        <end position="53"/>
    </location>
</feature>
<evidence type="ECO:0000313" key="2">
    <source>
        <dbReference type="EMBL" id="CUO53684.1"/>
    </source>
</evidence>
<proteinExistence type="predicted"/>
<feature type="transmembrane region" description="Helical" evidence="1">
    <location>
        <begin position="125"/>
        <end position="146"/>
    </location>
</feature>